<dbReference type="Pfam" id="PF01627">
    <property type="entry name" value="Hpt"/>
    <property type="match status" value="1"/>
</dbReference>
<dbReference type="Gene3D" id="1.20.120.160">
    <property type="entry name" value="HPT domain"/>
    <property type="match status" value="1"/>
</dbReference>
<dbReference type="GO" id="GO:0000160">
    <property type="term" value="P:phosphorelay signal transduction system"/>
    <property type="evidence" value="ECO:0007669"/>
    <property type="project" value="InterPro"/>
</dbReference>
<dbReference type="EMBL" id="CP000476">
    <property type="protein sequence ID" value="ABM10685.1"/>
    <property type="molecule type" value="Genomic_DNA"/>
</dbReference>
<keyword evidence="4" id="KW-0614">Plasmid</keyword>
<name>A1RDR9_PAEAT</name>
<dbReference type="InterPro" id="IPR008207">
    <property type="entry name" value="Sig_transdc_His_kin_Hpt_dom"/>
</dbReference>
<protein>
    <recommendedName>
        <fullName evidence="3">HPt domain-containing protein</fullName>
    </recommendedName>
</protein>
<comment type="caution">
    <text evidence="1">Lacks conserved residue(s) required for the propagation of feature annotation.</text>
</comment>
<feature type="region of interest" description="Disordered" evidence="2">
    <location>
        <begin position="90"/>
        <end position="122"/>
    </location>
</feature>
<dbReference type="eggNOG" id="COG2198">
    <property type="taxonomic scope" value="Bacteria"/>
</dbReference>
<keyword evidence="5" id="KW-1185">Reference proteome</keyword>
<dbReference type="Proteomes" id="UP000000637">
    <property type="component" value="Plasmid pTC2"/>
</dbReference>
<dbReference type="AlphaFoldDB" id="A1RDR9"/>
<dbReference type="HOGENOM" id="CLU_859560_0_0_11"/>
<evidence type="ECO:0000259" key="3">
    <source>
        <dbReference type="PROSITE" id="PS50894"/>
    </source>
</evidence>
<dbReference type="PROSITE" id="PS50894">
    <property type="entry name" value="HPT"/>
    <property type="match status" value="1"/>
</dbReference>
<reference evidence="4 5" key="1">
    <citation type="journal article" date="2006" name="PLoS Genet.">
        <title>Secrets of soil survival revealed by the genome sequence of Arthrobacter aurescens TC1.</title>
        <authorList>
            <person name="Mongodin E.F."/>
            <person name="Shapir N."/>
            <person name="Daugherty S.C."/>
            <person name="DeBoy R.T."/>
            <person name="Emerson J.B."/>
            <person name="Shvartzbeyn A."/>
            <person name="Radune D."/>
            <person name="Vamathevan J."/>
            <person name="Riggs F."/>
            <person name="Grinberg V."/>
            <person name="Khouri H."/>
            <person name="Wackett L.P."/>
            <person name="Nelson K.E."/>
            <person name="Sadowsky M.J."/>
        </authorList>
    </citation>
    <scope>NUCLEOTIDE SEQUENCE [LARGE SCALE GENOMIC DNA]</scope>
    <source>
        <strain evidence="4 5">TC1</strain>
    </source>
</reference>
<dbReference type="SUPFAM" id="SSF47226">
    <property type="entry name" value="Histidine-containing phosphotransfer domain, HPT domain"/>
    <property type="match status" value="1"/>
</dbReference>
<feature type="domain" description="HPt" evidence="3">
    <location>
        <begin position="198"/>
        <end position="300"/>
    </location>
</feature>
<geneLocation type="plasmid" evidence="4 5">
    <name>pTC2</name>
</geneLocation>
<proteinExistence type="predicted"/>
<feature type="region of interest" description="Disordered" evidence="2">
    <location>
        <begin position="16"/>
        <end position="64"/>
    </location>
</feature>
<feature type="compositionally biased region" description="Basic and acidic residues" evidence="2">
    <location>
        <begin position="311"/>
        <end position="323"/>
    </location>
</feature>
<evidence type="ECO:0000313" key="5">
    <source>
        <dbReference type="Proteomes" id="UP000000637"/>
    </source>
</evidence>
<dbReference type="KEGG" id="aau:AAur_pTC20233"/>
<feature type="compositionally biased region" description="Basic residues" evidence="2">
    <location>
        <begin position="36"/>
        <end position="64"/>
    </location>
</feature>
<evidence type="ECO:0000256" key="2">
    <source>
        <dbReference type="SAM" id="MobiDB-lite"/>
    </source>
</evidence>
<feature type="region of interest" description="Disordered" evidence="2">
    <location>
        <begin position="303"/>
        <end position="323"/>
    </location>
</feature>
<sequence>MGYTVITASVRNETCQRITRRSRASREGNPPPGRVRCFRRRNGGGRRNHQPHRSHKARDKRSNKKASALLLPAQTIPQCIQLHFPLRQAPMRPSINNSNETRTCKRRHPDGASNSARRTDPKAKNRLYLKNFSILFQISALKSQTQPEAVSMTPIQAPSHDLPASQEWPAMTHPADVQLPLVDQLVLERLREELADDGNGYTSVFVANFIACLPRRIERLRVALTTGDWEGSFDAVLSLKTSSQMVGAEQLAFLALKLEAELRSEATLENVMIALPQQAATYLAPINECSKKTLCSLKAQCSTRGPAGSPHHKEIESHARVSS</sequence>
<gene>
    <name evidence="4" type="ordered locus">AAur_pTC20233</name>
</gene>
<evidence type="ECO:0000313" key="4">
    <source>
        <dbReference type="EMBL" id="ABM10685.1"/>
    </source>
</evidence>
<accession>A1RDR9</accession>
<dbReference type="InterPro" id="IPR036641">
    <property type="entry name" value="HPT_dom_sf"/>
</dbReference>
<evidence type="ECO:0000256" key="1">
    <source>
        <dbReference type="PROSITE-ProRule" id="PRU00110"/>
    </source>
</evidence>
<organism evidence="4 5">
    <name type="scientific">Paenarthrobacter aurescens (strain TC1)</name>
    <dbReference type="NCBI Taxonomy" id="290340"/>
    <lineage>
        <taxon>Bacteria</taxon>
        <taxon>Bacillati</taxon>
        <taxon>Actinomycetota</taxon>
        <taxon>Actinomycetes</taxon>
        <taxon>Micrococcales</taxon>
        <taxon>Micrococcaceae</taxon>
        <taxon>Paenarthrobacter</taxon>
    </lineage>
</organism>